<dbReference type="Proteomes" id="UP001262754">
    <property type="component" value="Unassembled WGS sequence"/>
</dbReference>
<dbReference type="PROSITE" id="PS51257">
    <property type="entry name" value="PROKAR_LIPOPROTEIN"/>
    <property type="match status" value="1"/>
</dbReference>
<feature type="compositionally biased region" description="Polar residues" evidence="1">
    <location>
        <begin position="75"/>
        <end position="88"/>
    </location>
</feature>
<dbReference type="RefSeq" id="WP_162251651.1">
    <property type="nucleotide sequence ID" value="NZ_BMLD01000009.1"/>
</dbReference>
<feature type="region of interest" description="Disordered" evidence="1">
    <location>
        <begin position="74"/>
        <end position="100"/>
    </location>
</feature>
<gene>
    <name evidence="3" type="ORF">J2800_003824</name>
</gene>
<dbReference type="EMBL" id="JAVDRL010000011">
    <property type="protein sequence ID" value="MDR6533063.1"/>
    <property type="molecule type" value="Genomic_DNA"/>
</dbReference>
<comment type="caution">
    <text evidence="3">The sequence shown here is derived from an EMBL/GenBank/DDBJ whole genome shotgun (WGS) entry which is preliminary data.</text>
</comment>
<evidence type="ECO:0000256" key="2">
    <source>
        <dbReference type="SAM" id="SignalP"/>
    </source>
</evidence>
<protein>
    <submittedName>
        <fullName evidence="3">Type IV pilus biogenesis protein CpaD/CtpE</fullName>
    </submittedName>
</protein>
<keyword evidence="4" id="KW-1185">Reference proteome</keyword>
<keyword evidence="2" id="KW-0732">Signal</keyword>
<organism evidence="3 4">
    <name type="scientific">Caulobacter rhizosphaerae</name>
    <dbReference type="NCBI Taxonomy" id="2010972"/>
    <lineage>
        <taxon>Bacteria</taxon>
        <taxon>Pseudomonadati</taxon>
        <taxon>Pseudomonadota</taxon>
        <taxon>Alphaproteobacteria</taxon>
        <taxon>Caulobacterales</taxon>
        <taxon>Caulobacteraceae</taxon>
        <taxon>Caulobacter</taxon>
    </lineage>
</organism>
<evidence type="ECO:0000256" key="1">
    <source>
        <dbReference type="SAM" id="MobiDB-lite"/>
    </source>
</evidence>
<sequence>MSCTRMIPLAVLAAVVALAGCADAQRDLSPDFGAAVRTNLAAQIADPEARYEGVGQPGGDGVRAALAASRYGKNQVVQPAQAATSSVDSKGGAKGPGSAN</sequence>
<reference evidence="3 4" key="1">
    <citation type="submission" date="2023-07" db="EMBL/GenBank/DDBJ databases">
        <title>Sorghum-associated microbial communities from plants grown in Nebraska, USA.</title>
        <authorList>
            <person name="Schachtman D."/>
        </authorList>
    </citation>
    <scope>NUCLEOTIDE SEQUENCE [LARGE SCALE GENOMIC DNA]</scope>
    <source>
        <strain evidence="3 4">DS2154</strain>
    </source>
</reference>
<evidence type="ECO:0000313" key="4">
    <source>
        <dbReference type="Proteomes" id="UP001262754"/>
    </source>
</evidence>
<accession>A0ABU1N3N3</accession>
<feature type="chain" id="PRO_5045056124" evidence="2">
    <location>
        <begin position="25"/>
        <end position="100"/>
    </location>
</feature>
<name>A0ABU1N3N3_9CAUL</name>
<feature type="signal peptide" evidence="2">
    <location>
        <begin position="1"/>
        <end position="24"/>
    </location>
</feature>
<proteinExistence type="predicted"/>
<evidence type="ECO:0000313" key="3">
    <source>
        <dbReference type="EMBL" id="MDR6533063.1"/>
    </source>
</evidence>